<name>A0A9W9ABN1_9AGAR</name>
<dbReference type="InterPro" id="IPR006966">
    <property type="entry name" value="Peroxin-3"/>
</dbReference>
<dbReference type="Proteomes" id="UP001150266">
    <property type="component" value="Unassembled WGS sequence"/>
</dbReference>
<organism evidence="1 2">
    <name type="scientific">Lentinula aciculospora</name>
    <dbReference type="NCBI Taxonomy" id="153920"/>
    <lineage>
        <taxon>Eukaryota</taxon>
        <taxon>Fungi</taxon>
        <taxon>Dikarya</taxon>
        <taxon>Basidiomycota</taxon>
        <taxon>Agaricomycotina</taxon>
        <taxon>Agaricomycetes</taxon>
        <taxon>Agaricomycetidae</taxon>
        <taxon>Agaricales</taxon>
        <taxon>Marasmiineae</taxon>
        <taxon>Omphalotaceae</taxon>
        <taxon>Lentinula</taxon>
    </lineage>
</organism>
<comment type="caution">
    <text evidence="1">The sequence shown here is derived from an EMBL/GenBank/DDBJ whole genome shotgun (WGS) entry which is preliminary data.</text>
</comment>
<dbReference type="AlphaFoldDB" id="A0A9W9ABN1"/>
<dbReference type="GO" id="GO:0005778">
    <property type="term" value="C:peroxisomal membrane"/>
    <property type="evidence" value="ECO:0007669"/>
    <property type="project" value="InterPro"/>
</dbReference>
<evidence type="ECO:0000313" key="1">
    <source>
        <dbReference type="EMBL" id="KAJ4477220.1"/>
    </source>
</evidence>
<gene>
    <name evidence="1" type="ORF">J3R30DRAFT_3291424</name>
</gene>
<dbReference type="PANTHER" id="PTHR28080">
    <property type="entry name" value="PEROXISOMAL BIOGENESIS FACTOR 3"/>
    <property type="match status" value="1"/>
</dbReference>
<dbReference type="OrthoDB" id="45930at2759"/>
<reference evidence="1" key="1">
    <citation type="submission" date="2022-08" db="EMBL/GenBank/DDBJ databases">
        <title>A Global Phylogenomic Analysis of the Shiitake Genus Lentinula.</title>
        <authorList>
            <consortium name="DOE Joint Genome Institute"/>
            <person name="Sierra-Patev S."/>
            <person name="Min B."/>
            <person name="Naranjo-Ortiz M."/>
            <person name="Looney B."/>
            <person name="Konkel Z."/>
            <person name="Slot J.C."/>
            <person name="Sakamoto Y."/>
            <person name="Steenwyk J.L."/>
            <person name="Rokas A."/>
            <person name="Carro J."/>
            <person name="Camarero S."/>
            <person name="Ferreira P."/>
            <person name="Molpeceres G."/>
            <person name="Ruiz-Duenas F.J."/>
            <person name="Serrano A."/>
            <person name="Henrissat B."/>
            <person name="Drula E."/>
            <person name="Hughes K.W."/>
            <person name="Mata J.L."/>
            <person name="Ishikawa N.K."/>
            <person name="Vargas-Isla R."/>
            <person name="Ushijima S."/>
            <person name="Smith C.A."/>
            <person name="Ahrendt S."/>
            <person name="Andreopoulos W."/>
            <person name="He G."/>
            <person name="Labutti K."/>
            <person name="Lipzen A."/>
            <person name="Ng V."/>
            <person name="Riley R."/>
            <person name="Sandor L."/>
            <person name="Barry K."/>
            <person name="Martinez A.T."/>
            <person name="Xiao Y."/>
            <person name="Gibbons J.G."/>
            <person name="Terashima K."/>
            <person name="Grigoriev I.V."/>
            <person name="Hibbett D.S."/>
        </authorList>
    </citation>
    <scope>NUCLEOTIDE SEQUENCE</scope>
    <source>
        <strain evidence="1">JLM2183</strain>
    </source>
</reference>
<dbReference type="EMBL" id="JAOTPV010000010">
    <property type="protein sequence ID" value="KAJ4477220.1"/>
    <property type="molecule type" value="Genomic_DNA"/>
</dbReference>
<dbReference type="Pfam" id="PF04882">
    <property type="entry name" value="Peroxin-3"/>
    <property type="match status" value="1"/>
</dbReference>
<proteinExistence type="predicted"/>
<dbReference type="GO" id="GO:0030674">
    <property type="term" value="F:protein-macromolecule adaptor activity"/>
    <property type="evidence" value="ECO:0007669"/>
    <property type="project" value="TreeGrafter"/>
</dbReference>
<evidence type="ECO:0000313" key="2">
    <source>
        <dbReference type="Proteomes" id="UP001150266"/>
    </source>
</evidence>
<protein>
    <submittedName>
        <fullName evidence="1">Peroxin-3</fullName>
    </submittedName>
</protein>
<sequence length="508" mass="55852">MISYLENHRTGLKKAAGIAGGLYLVRGYIHARLEEVKEKLDEDKLARDILQRRYEQTLEDAGYTVMALLSNLGEQILEDMDVEAVIGELQTMSNKSFSGGSELMSASVSSSVSELSALSTSGLQSWVDAARTHPRSLAGDSPTVSEDNSSMMSGSFITNISATESEPSSSSASVASLPSTSSGPAFSRTKAQLWNSVKLLTFTRTLTTIYSISLLTLLTLTQLTILARVKYVHAIRHMSLEEDQEAALDGELNLSNMLLMTLKARFGLPQQSLFKTFFPSAHESLFPPDDNDDISEPLSSQMAFDTLSADYLTLSYYLLHIGWKDLSTRIRCAVEDVLEGVSLKTRLSKSDVHRLLKDMIRRVTLDGSFAASMLPNTEDMVRSVLVLGGRDDHDPYPSSGSHPSNPLDDLLSETRSLFTSYHFAEVLDTCVEWAVDSLMESLEAEGRVFAPGDTDPPRVRLASILPPLASWSRSSLLALPSELVDGILAKDEIRTFSAWVWAKFELEV</sequence>
<keyword evidence="2" id="KW-1185">Reference proteome</keyword>
<accession>A0A9W9ABN1</accession>
<dbReference type="GO" id="GO:0045046">
    <property type="term" value="P:protein import into peroxisome membrane"/>
    <property type="evidence" value="ECO:0007669"/>
    <property type="project" value="TreeGrafter"/>
</dbReference>
<dbReference type="PANTHER" id="PTHR28080:SF1">
    <property type="entry name" value="PEROXISOMAL BIOGENESIS FACTOR 3"/>
    <property type="match status" value="1"/>
</dbReference>